<dbReference type="PANTHER" id="PTHR33570:SF9">
    <property type="entry name" value="BLL4600 PROTEIN"/>
    <property type="match status" value="1"/>
</dbReference>
<keyword evidence="3" id="KW-1185">Reference proteome</keyword>
<dbReference type="Proteomes" id="UP001206692">
    <property type="component" value="Unassembled WGS sequence"/>
</dbReference>
<dbReference type="EMBL" id="JANGEW010000014">
    <property type="protein sequence ID" value="MCQ5342992.1"/>
    <property type="molecule type" value="Genomic_DNA"/>
</dbReference>
<feature type="domain" description="Carboxymuconolactone decarboxylase-like" evidence="1">
    <location>
        <begin position="58"/>
        <end position="144"/>
    </location>
</feature>
<name>A0ABT1STE5_9FIRM</name>
<sequence length="149" mass="16606">MCIKEYMKLVLALSFMVLVGTLFMGTEGAYAMSNDTQSKKAVKIVQTAGRQQLGDFAPDFARYNDDILFGEVWSKNDVLSLKERSIVTVSALIAQGLIDTPLKFHMETAKKNGVTKDEMVEIITQLAFYSGWPKAWGAFAYAKEVYGDQ</sequence>
<dbReference type="PANTHER" id="PTHR33570">
    <property type="entry name" value="4-CARBOXYMUCONOLACTONE DECARBOXYLASE FAMILY PROTEIN"/>
    <property type="match status" value="1"/>
</dbReference>
<proteinExistence type="predicted"/>
<evidence type="ECO:0000313" key="2">
    <source>
        <dbReference type="EMBL" id="MCQ5342992.1"/>
    </source>
</evidence>
<dbReference type="InterPro" id="IPR003779">
    <property type="entry name" value="CMD-like"/>
</dbReference>
<dbReference type="InterPro" id="IPR052512">
    <property type="entry name" value="4CMD/NDH-1_regulator"/>
</dbReference>
<evidence type="ECO:0000259" key="1">
    <source>
        <dbReference type="Pfam" id="PF02627"/>
    </source>
</evidence>
<dbReference type="RefSeq" id="WP_227163177.1">
    <property type="nucleotide sequence ID" value="NZ_JAJCIO010000011.1"/>
</dbReference>
<organism evidence="2 3">
    <name type="scientific">Megasphaera massiliensis</name>
    <dbReference type="NCBI Taxonomy" id="1232428"/>
    <lineage>
        <taxon>Bacteria</taxon>
        <taxon>Bacillati</taxon>
        <taxon>Bacillota</taxon>
        <taxon>Negativicutes</taxon>
        <taxon>Veillonellales</taxon>
        <taxon>Veillonellaceae</taxon>
        <taxon>Megasphaera</taxon>
    </lineage>
</organism>
<protein>
    <submittedName>
        <fullName evidence="2">Carboxymuconolactone decarboxylase family protein</fullName>
    </submittedName>
</protein>
<accession>A0ABT1STE5</accession>
<comment type="caution">
    <text evidence="2">The sequence shown here is derived from an EMBL/GenBank/DDBJ whole genome shotgun (WGS) entry which is preliminary data.</text>
</comment>
<dbReference type="SUPFAM" id="SSF69118">
    <property type="entry name" value="AhpD-like"/>
    <property type="match status" value="1"/>
</dbReference>
<dbReference type="Gene3D" id="1.20.1290.10">
    <property type="entry name" value="AhpD-like"/>
    <property type="match status" value="1"/>
</dbReference>
<dbReference type="Pfam" id="PF02627">
    <property type="entry name" value="CMD"/>
    <property type="match status" value="1"/>
</dbReference>
<gene>
    <name evidence="2" type="ORF">NE675_08165</name>
</gene>
<reference evidence="2 3" key="1">
    <citation type="submission" date="2022-06" db="EMBL/GenBank/DDBJ databases">
        <title>Isolation of gut microbiota from human fecal samples.</title>
        <authorList>
            <person name="Pamer E.G."/>
            <person name="Barat B."/>
            <person name="Waligurski E."/>
            <person name="Medina S."/>
            <person name="Paddock L."/>
            <person name="Mostad J."/>
        </authorList>
    </citation>
    <scope>NUCLEOTIDE SEQUENCE [LARGE SCALE GENOMIC DNA]</scope>
    <source>
        <strain evidence="2 3">DFI.1.1</strain>
    </source>
</reference>
<dbReference type="InterPro" id="IPR029032">
    <property type="entry name" value="AhpD-like"/>
</dbReference>
<evidence type="ECO:0000313" key="3">
    <source>
        <dbReference type="Proteomes" id="UP001206692"/>
    </source>
</evidence>